<dbReference type="RefSeq" id="WP_191667800.1">
    <property type="nucleotide sequence ID" value="NZ_QORN01000011.1"/>
</dbReference>
<protein>
    <submittedName>
        <fullName evidence="2">Flavodoxin</fullName>
    </submittedName>
</protein>
<dbReference type="InterPro" id="IPR029039">
    <property type="entry name" value="Flavoprotein-like_sf"/>
</dbReference>
<dbReference type="Gene3D" id="3.40.50.360">
    <property type="match status" value="1"/>
</dbReference>
<dbReference type="InterPro" id="IPR008254">
    <property type="entry name" value="Flavodoxin/NO_synth"/>
</dbReference>
<gene>
    <name evidence="2" type="ORF">DTK66_03550</name>
</gene>
<evidence type="ECO:0000259" key="1">
    <source>
        <dbReference type="Pfam" id="PF12682"/>
    </source>
</evidence>
<organism evidence="2 3">
    <name type="scientific">Limosilactobacillus walteri</name>
    <dbReference type="NCBI Taxonomy" id="2268022"/>
    <lineage>
        <taxon>Bacteria</taxon>
        <taxon>Bacillati</taxon>
        <taxon>Bacillota</taxon>
        <taxon>Bacilli</taxon>
        <taxon>Lactobacillales</taxon>
        <taxon>Lactobacillaceae</taxon>
        <taxon>Limosilactobacillus</taxon>
    </lineage>
</organism>
<feature type="domain" description="Flavodoxin-like" evidence="1">
    <location>
        <begin position="5"/>
        <end position="135"/>
    </location>
</feature>
<dbReference type="PANTHER" id="PTHR39201:SF1">
    <property type="entry name" value="FLAVODOXIN-LIKE DOMAIN-CONTAINING PROTEIN"/>
    <property type="match status" value="1"/>
</dbReference>
<comment type="caution">
    <text evidence="2">The sequence shown here is derived from an EMBL/GenBank/DDBJ whole genome shotgun (WGS) entry which is preliminary data.</text>
</comment>
<keyword evidence="3" id="KW-1185">Reference proteome</keyword>
<evidence type="ECO:0000313" key="2">
    <source>
        <dbReference type="EMBL" id="MBD5806196.1"/>
    </source>
</evidence>
<dbReference type="Proteomes" id="UP000704341">
    <property type="component" value="Unassembled WGS sequence"/>
</dbReference>
<sequence>MAKQALILYYSQFNNTAKLASKIHNVTGADIMQIKVKTDIFPSDMQATNKVYQQQLALKRFPVLTTNLPDLSYYDLLLIGGPVWDGKVSSPIISLLHQLQGYSGTVAPFSTGWSDSGEYQKNFEMWAQKLNVTTGYHVLTHGTPAFSSKTLFSWLRKL</sequence>
<reference evidence="2 3" key="1">
    <citation type="submission" date="2018-07" db="EMBL/GenBank/DDBJ databases">
        <title>Phylogenomic Insights into understanding Host Adaptation of Lactobacillus reuteri by a novel species, Lactobacillus spp. M31.</title>
        <authorList>
            <person name="Sharma S."/>
            <person name="Patil P."/>
            <person name="Korpole S."/>
            <person name="Patil P.B."/>
        </authorList>
    </citation>
    <scope>NUCLEOTIDE SEQUENCE [LARGE SCALE GENOMIC DNA]</scope>
    <source>
        <strain evidence="2 3">M31</strain>
    </source>
</reference>
<proteinExistence type="predicted"/>
<accession>A0ABR8P662</accession>
<dbReference type="SUPFAM" id="SSF52218">
    <property type="entry name" value="Flavoproteins"/>
    <property type="match status" value="1"/>
</dbReference>
<dbReference type="PANTHER" id="PTHR39201">
    <property type="entry name" value="EXPORTED PROTEIN-RELATED"/>
    <property type="match status" value="1"/>
</dbReference>
<dbReference type="Pfam" id="PF12682">
    <property type="entry name" value="Flavodoxin_4"/>
    <property type="match status" value="1"/>
</dbReference>
<evidence type="ECO:0000313" key="3">
    <source>
        <dbReference type="Proteomes" id="UP000704341"/>
    </source>
</evidence>
<name>A0ABR8P662_9LACO</name>
<dbReference type="EMBL" id="QORN01000011">
    <property type="protein sequence ID" value="MBD5806196.1"/>
    <property type="molecule type" value="Genomic_DNA"/>
</dbReference>